<evidence type="ECO:0000256" key="1">
    <source>
        <dbReference type="SAM" id="MobiDB-lite"/>
    </source>
</evidence>
<proteinExistence type="predicted"/>
<dbReference type="AlphaFoldDB" id="A0AB39NYZ9"/>
<protein>
    <recommendedName>
        <fullName evidence="3">Lipoprotein</fullName>
    </recommendedName>
</protein>
<dbReference type="RefSeq" id="WP_369230165.1">
    <property type="nucleotide sequence ID" value="NZ_CP163435.1"/>
</dbReference>
<reference evidence="2" key="1">
    <citation type="submission" date="2024-07" db="EMBL/GenBank/DDBJ databases">
        <authorList>
            <person name="Yu S.T."/>
        </authorList>
    </citation>
    <scope>NUCLEOTIDE SEQUENCE</scope>
    <source>
        <strain evidence="2">R21</strain>
    </source>
</reference>
<organism evidence="2">
    <name type="scientific">Streptomyces sp. R21</name>
    <dbReference type="NCBI Taxonomy" id="3238627"/>
    <lineage>
        <taxon>Bacteria</taxon>
        <taxon>Bacillati</taxon>
        <taxon>Actinomycetota</taxon>
        <taxon>Actinomycetes</taxon>
        <taxon>Kitasatosporales</taxon>
        <taxon>Streptomycetaceae</taxon>
        <taxon>Streptomyces</taxon>
    </lineage>
</organism>
<name>A0AB39NYZ9_9ACTN</name>
<feature type="region of interest" description="Disordered" evidence="1">
    <location>
        <begin position="32"/>
        <end position="59"/>
    </location>
</feature>
<dbReference type="EMBL" id="CP163435">
    <property type="protein sequence ID" value="XDQ23955.1"/>
    <property type="molecule type" value="Genomic_DNA"/>
</dbReference>
<accession>A0AB39NYZ9</accession>
<gene>
    <name evidence="2" type="ORF">AB5J56_04255</name>
</gene>
<evidence type="ECO:0008006" key="3">
    <source>
        <dbReference type="Google" id="ProtNLM"/>
    </source>
</evidence>
<sequence>MRRGIAAAVVLVGLTAAACGDETREDLVVTGTPPPTPYAGSLNVPLKPPPEDGDEDEGTVRALQASSGAAGRALECDGDIYEGGGADRWSEGDGGSTPEGGLQAYFDIEQADVPRSGYRVEREESGRVLFSFDVDGRTKVAVVVAKDQPHRPGWGPETSASCDPAELPASFTDSKDYEIWTDRDGRRVATTKVSSSEGAEHCDWQSAHFLGLGHGRDSVLYARDPEGVLGTQLLTSAYDADVRMPADAHDTGYRFRDWRLWVTPDKAKVYVRTPDGVEAWPRTKEGTGCA</sequence>
<evidence type="ECO:0000313" key="2">
    <source>
        <dbReference type="EMBL" id="XDQ23955.1"/>
    </source>
</evidence>
<dbReference type="PROSITE" id="PS51257">
    <property type="entry name" value="PROKAR_LIPOPROTEIN"/>
    <property type="match status" value="1"/>
</dbReference>